<proteinExistence type="predicted"/>
<dbReference type="Proteomes" id="UP001139971">
    <property type="component" value="Unassembled WGS sequence"/>
</dbReference>
<evidence type="ECO:0000313" key="2">
    <source>
        <dbReference type="EMBL" id="MDC8016144.1"/>
    </source>
</evidence>
<keyword evidence="3" id="KW-1185">Reference proteome</keyword>
<dbReference type="EMBL" id="JAOVZO020000023">
    <property type="protein sequence ID" value="MDC8016144.1"/>
    <property type="molecule type" value="Genomic_DNA"/>
</dbReference>
<dbReference type="AlphaFoldDB" id="A0A9X3YR24"/>
<organism evidence="2 3">
    <name type="scientific">Tahibacter soli</name>
    <dbReference type="NCBI Taxonomy" id="2983605"/>
    <lineage>
        <taxon>Bacteria</taxon>
        <taxon>Pseudomonadati</taxon>
        <taxon>Pseudomonadota</taxon>
        <taxon>Gammaproteobacteria</taxon>
        <taxon>Lysobacterales</taxon>
        <taxon>Rhodanobacteraceae</taxon>
        <taxon>Tahibacter</taxon>
    </lineage>
</organism>
<sequence length="109" mass="12286">MDESTHRTRRDGARAMPWIDVARGCAPNATAAVPPVGNFCVVVIAPFIANIVPQAQARNGGLRTSGTPPWRPFPYERRPLPNDPSRRSEQRREMRRPINCPILSRRPFD</sequence>
<name>A0A9X3YR24_9GAMM</name>
<dbReference type="RefSeq" id="WP_263542569.1">
    <property type="nucleotide sequence ID" value="NZ_JAOVZO020000023.1"/>
</dbReference>
<protein>
    <submittedName>
        <fullName evidence="2">Uncharacterized protein</fullName>
    </submittedName>
</protein>
<evidence type="ECO:0000256" key="1">
    <source>
        <dbReference type="SAM" id="MobiDB-lite"/>
    </source>
</evidence>
<feature type="region of interest" description="Disordered" evidence="1">
    <location>
        <begin position="56"/>
        <end position="109"/>
    </location>
</feature>
<feature type="compositionally biased region" description="Basic and acidic residues" evidence="1">
    <location>
        <begin position="74"/>
        <end position="96"/>
    </location>
</feature>
<reference evidence="2" key="1">
    <citation type="submission" date="2023-02" db="EMBL/GenBank/DDBJ databases">
        <title>Tahibacter soli sp. nov. isolated from soil.</title>
        <authorList>
            <person name="Baek J.H."/>
            <person name="Lee J.K."/>
            <person name="Choi D.G."/>
            <person name="Jeon C.O."/>
        </authorList>
    </citation>
    <scope>NUCLEOTIDE SEQUENCE</scope>
    <source>
        <strain evidence="2">BL</strain>
    </source>
</reference>
<evidence type="ECO:0000313" key="3">
    <source>
        <dbReference type="Proteomes" id="UP001139971"/>
    </source>
</evidence>
<comment type="caution">
    <text evidence="2">The sequence shown here is derived from an EMBL/GenBank/DDBJ whole genome shotgun (WGS) entry which is preliminary data.</text>
</comment>
<gene>
    <name evidence="2" type="ORF">OD750_026760</name>
</gene>
<accession>A0A9X3YR24</accession>